<dbReference type="Proteomes" id="UP001156706">
    <property type="component" value="Unassembled WGS sequence"/>
</dbReference>
<reference evidence="3" key="1">
    <citation type="journal article" date="2019" name="Int. J. Syst. Evol. Microbiol.">
        <title>The Global Catalogue of Microorganisms (GCM) 10K type strain sequencing project: providing services to taxonomists for standard genome sequencing and annotation.</title>
        <authorList>
            <consortium name="The Broad Institute Genomics Platform"/>
            <consortium name="The Broad Institute Genome Sequencing Center for Infectious Disease"/>
            <person name="Wu L."/>
            <person name="Ma J."/>
        </authorList>
    </citation>
    <scope>NUCLEOTIDE SEQUENCE [LARGE SCALE GENOMIC DNA]</scope>
    <source>
        <strain evidence="3">NBRC 110044</strain>
    </source>
</reference>
<proteinExistence type="predicted"/>
<feature type="transmembrane region" description="Helical" evidence="1">
    <location>
        <begin position="6"/>
        <end position="26"/>
    </location>
</feature>
<keyword evidence="1" id="KW-1133">Transmembrane helix</keyword>
<sequence length="107" mass="11993">MSPYLLMSLHVVTLLGLLMASGMFVLPLHDELDDDADRWRVLKLGRMGVWTAGLAWLGSLVGAWASWPGLNELGRWLLMAGLPLELLWLGLCSHVIWREIQTIKATK</sequence>
<accession>A0ABQ5YGT1</accession>
<evidence type="ECO:0000313" key="3">
    <source>
        <dbReference type="Proteomes" id="UP001156706"/>
    </source>
</evidence>
<dbReference type="EMBL" id="BSOG01000001">
    <property type="protein sequence ID" value="GLR12496.1"/>
    <property type="molecule type" value="Genomic_DNA"/>
</dbReference>
<evidence type="ECO:0008006" key="4">
    <source>
        <dbReference type="Google" id="ProtNLM"/>
    </source>
</evidence>
<dbReference type="RefSeq" id="WP_284195616.1">
    <property type="nucleotide sequence ID" value="NZ_BSOG01000001.1"/>
</dbReference>
<protein>
    <recommendedName>
        <fullName evidence="4">DUF3325 domain-containing protein</fullName>
    </recommendedName>
</protein>
<feature type="transmembrane region" description="Helical" evidence="1">
    <location>
        <begin position="73"/>
        <end position="97"/>
    </location>
</feature>
<evidence type="ECO:0000313" key="2">
    <source>
        <dbReference type="EMBL" id="GLR12496.1"/>
    </source>
</evidence>
<name>A0ABQ5YGT1_9NEIS</name>
<organism evidence="2 3">
    <name type="scientific">Chitinimonas prasina</name>
    <dbReference type="NCBI Taxonomy" id="1434937"/>
    <lineage>
        <taxon>Bacteria</taxon>
        <taxon>Pseudomonadati</taxon>
        <taxon>Pseudomonadota</taxon>
        <taxon>Betaproteobacteria</taxon>
        <taxon>Neisseriales</taxon>
        <taxon>Chitinibacteraceae</taxon>
        <taxon>Chitinimonas</taxon>
    </lineage>
</organism>
<keyword evidence="1" id="KW-0472">Membrane</keyword>
<feature type="transmembrane region" description="Helical" evidence="1">
    <location>
        <begin position="47"/>
        <end position="67"/>
    </location>
</feature>
<gene>
    <name evidence="2" type="ORF">GCM10007907_12860</name>
</gene>
<keyword evidence="1" id="KW-0812">Transmembrane</keyword>
<comment type="caution">
    <text evidence="2">The sequence shown here is derived from an EMBL/GenBank/DDBJ whole genome shotgun (WGS) entry which is preliminary data.</text>
</comment>
<evidence type="ECO:0000256" key="1">
    <source>
        <dbReference type="SAM" id="Phobius"/>
    </source>
</evidence>
<keyword evidence="3" id="KW-1185">Reference proteome</keyword>